<dbReference type="SUPFAM" id="SSF51735">
    <property type="entry name" value="NAD(P)-binding Rossmann-fold domains"/>
    <property type="match status" value="1"/>
</dbReference>
<dbReference type="Gene3D" id="1.10.1040.10">
    <property type="entry name" value="N-(1-d-carboxylethyl)-l-norvaline Dehydrogenase, domain 2"/>
    <property type="match status" value="1"/>
</dbReference>
<evidence type="ECO:0000256" key="10">
    <source>
        <dbReference type="ARBA" id="ARBA00048793"/>
    </source>
</evidence>
<dbReference type="EC" id="1.1.1.169" evidence="4 11"/>
<comment type="pathway">
    <text evidence="2 11">Cofactor biosynthesis; (R)-pantothenate biosynthesis; (R)-pantoate from 3-methyl-2-oxobutanoate: step 2/2.</text>
</comment>
<dbReference type="Proteomes" id="UP000257055">
    <property type="component" value="Unassembled WGS sequence"/>
</dbReference>
<comment type="caution">
    <text evidence="14">The sequence shown here is derived from an EMBL/GenBank/DDBJ whole genome shotgun (WGS) entry which is preliminary data.</text>
</comment>
<organism evidence="14 15">
    <name type="scientific">Listeria kieliensis</name>
    <dbReference type="NCBI Taxonomy" id="1621700"/>
    <lineage>
        <taxon>Bacteria</taxon>
        <taxon>Bacillati</taxon>
        <taxon>Bacillota</taxon>
        <taxon>Bacilli</taxon>
        <taxon>Bacillales</taxon>
        <taxon>Listeriaceae</taxon>
        <taxon>Listeria</taxon>
    </lineage>
</organism>
<keyword evidence="7 11" id="KW-0521">NADP</keyword>
<dbReference type="InterPro" id="IPR050838">
    <property type="entry name" value="Ketopantoate_reductase"/>
</dbReference>
<reference evidence="15" key="1">
    <citation type="submission" date="2015-04" db="EMBL/GenBank/DDBJ databases">
        <authorList>
            <person name="Schardt J."/>
            <person name="Mueller-Herbst S."/>
            <person name="Scherer S."/>
            <person name="Huptas C."/>
        </authorList>
    </citation>
    <scope>NUCLEOTIDE SEQUENCE [LARGE SCALE GENOMIC DNA]</scope>
    <source>
        <strain evidence="15">Kiel-L1</strain>
    </source>
</reference>
<dbReference type="InterPro" id="IPR013752">
    <property type="entry name" value="KPA_reductase"/>
</dbReference>
<dbReference type="NCBIfam" id="TIGR00745">
    <property type="entry name" value="apbA_panE"/>
    <property type="match status" value="1"/>
</dbReference>
<evidence type="ECO:0000259" key="12">
    <source>
        <dbReference type="Pfam" id="PF02558"/>
    </source>
</evidence>
<name>A0A3D8TU11_9LIST</name>
<dbReference type="GO" id="GO:0008677">
    <property type="term" value="F:2-dehydropantoate 2-reductase activity"/>
    <property type="evidence" value="ECO:0007669"/>
    <property type="project" value="UniProtKB-EC"/>
</dbReference>
<dbReference type="RefSeq" id="WP_115752010.1">
    <property type="nucleotide sequence ID" value="NZ_LARY01000001.1"/>
</dbReference>
<evidence type="ECO:0000313" key="14">
    <source>
        <dbReference type="EMBL" id="RDX02332.1"/>
    </source>
</evidence>
<comment type="catalytic activity">
    <reaction evidence="10 11">
        <text>(R)-pantoate + NADP(+) = 2-dehydropantoate + NADPH + H(+)</text>
        <dbReference type="Rhea" id="RHEA:16233"/>
        <dbReference type="ChEBI" id="CHEBI:11561"/>
        <dbReference type="ChEBI" id="CHEBI:15378"/>
        <dbReference type="ChEBI" id="CHEBI:15980"/>
        <dbReference type="ChEBI" id="CHEBI:57783"/>
        <dbReference type="ChEBI" id="CHEBI:58349"/>
        <dbReference type="EC" id="1.1.1.169"/>
    </reaction>
</comment>
<dbReference type="InterPro" id="IPR013328">
    <property type="entry name" value="6PGD_dom2"/>
</dbReference>
<evidence type="ECO:0000256" key="7">
    <source>
        <dbReference type="ARBA" id="ARBA00022857"/>
    </source>
</evidence>
<dbReference type="InterPro" id="IPR036291">
    <property type="entry name" value="NAD(P)-bd_dom_sf"/>
</dbReference>
<evidence type="ECO:0000313" key="15">
    <source>
        <dbReference type="Proteomes" id="UP000257055"/>
    </source>
</evidence>
<evidence type="ECO:0000256" key="5">
    <source>
        <dbReference type="ARBA" id="ARBA00019465"/>
    </source>
</evidence>
<dbReference type="EMBL" id="LARY01000001">
    <property type="protein sequence ID" value="RDX02332.1"/>
    <property type="molecule type" value="Genomic_DNA"/>
</dbReference>
<dbReference type="UniPathway" id="UPA00028">
    <property type="reaction ID" value="UER00004"/>
</dbReference>
<evidence type="ECO:0000256" key="6">
    <source>
        <dbReference type="ARBA" id="ARBA00022655"/>
    </source>
</evidence>
<evidence type="ECO:0000256" key="8">
    <source>
        <dbReference type="ARBA" id="ARBA00023002"/>
    </source>
</evidence>
<dbReference type="Pfam" id="PF08546">
    <property type="entry name" value="ApbA_C"/>
    <property type="match status" value="1"/>
</dbReference>
<evidence type="ECO:0000256" key="11">
    <source>
        <dbReference type="RuleBase" id="RU362068"/>
    </source>
</evidence>
<dbReference type="SUPFAM" id="SSF48179">
    <property type="entry name" value="6-phosphogluconate dehydrogenase C-terminal domain-like"/>
    <property type="match status" value="1"/>
</dbReference>
<keyword evidence="15" id="KW-1185">Reference proteome</keyword>
<evidence type="ECO:0000259" key="13">
    <source>
        <dbReference type="Pfam" id="PF08546"/>
    </source>
</evidence>
<evidence type="ECO:0000256" key="2">
    <source>
        <dbReference type="ARBA" id="ARBA00004994"/>
    </source>
</evidence>
<evidence type="ECO:0000256" key="3">
    <source>
        <dbReference type="ARBA" id="ARBA00007870"/>
    </source>
</evidence>
<sequence length="296" mass="33101">MKPKIGIVGGGAIGLYFAAQLSAYADVTIFVRRAEQQAKLNTEGIKLGTKTFSVKSTLIQEQDSRKQDLLLVTVKSYQLAELTSQLETFPKETPLAFLANGIGHLKWLEELSAETILLGITSHGVVRTGDREIESSGKGETELGIWRGELDKQLKNQFTQFRDFSIRFSEDIFKAIYRKLLINAAINPLTALLNVPNGSLLTNKEFNNFLREVVQEANQVLHVENGLEIVEEICQNTASNWSSMAMDVLHKRQTEIDAIVLPVLELLTHEGLSAEKLTMLYQLIKGKERENAKLDD</sequence>
<dbReference type="InterPro" id="IPR003710">
    <property type="entry name" value="ApbA"/>
</dbReference>
<dbReference type="AlphaFoldDB" id="A0A3D8TU11"/>
<dbReference type="InterPro" id="IPR013332">
    <property type="entry name" value="KPR_N"/>
</dbReference>
<comment type="similarity">
    <text evidence="3 11">Belongs to the ketopantoate reductase family.</text>
</comment>
<keyword evidence="6 11" id="KW-0566">Pantothenate biosynthesis</keyword>
<evidence type="ECO:0000256" key="4">
    <source>
        <dbReference type="ARBA" id="ARBA00013014"/>
    </source>
</evidence>
<dbReference type="PANTHER" id="PTHR43765:SF2">
    <property type="entry name" value="2-DEHYDROPANTOATE 2-REDUCTASE"/>
    <property type="match status" value="1"/>
</dbReference>
<dbReference type="InterPro" id="IPR008927">
    <property type="entry name" value="6-PGluconate_DH-like_C_sf"/>
</dbReference>
<dbReference type="PANTHER" id="PTHR43765">
    <property type="entry name" value="2-DEHYDROPANTOATE 2-REDUCTASE-RELATED"/>
    <property type="match status" value="1"/>
</dbReference>
<evidence type="ECO:0000256" key="1">
    <source>
        <dbReference type="ARBA" id="ARBA00002919"/>
    </source>
</evidence>
<dbReference type="GO" id="GO:0015940">
    <property type="term" value="P:pantothenate biosynthetic process"/>
    <property type="evidence" value="ECO:0007669"/>
    <property type="project" value="UniProtKB-UniPathway"/>
</dbReference>
<feature type="domain" description="Ketopantoate reductase C-terminal" evidence="13">
    <location>
        <begin position="171"/>
        <end position="288"/>
    </location>
</feature>
<comment type="function">
    <text evidence="1 11">Catalyzes the NADPH-dependent reduction of ketopantoate into pantoic acid.</text>
</comment>
<dbReference type="Pfam" id="PF02558">
    <property type="entry name" value="ApbA"/>
    <property type="match status" value="1"/>
</dbReference>
<dbReference type="NCBIfam" id="NF005093">
    <property type="entry name" value="PRK06522.2-4"/>
    <property type="match status" value="1"/>
</dbReference>
<accession>A0A3D8TU11</accession>
<keyword evidence="8 11" id="KW-0560">Oxidoreductase</keyword>
<dbReference type="GO" id="GO:0050661">
    <property type="term" value="F:NADP binding"/>
    <property type="evidence" value="ECO:0007669"/>
    <property type="project" value="TreeGrafter"/>
</dbReference>
<dbReference type="GO" id="GO:0005737">
    <property type="term" value="C:cytoplasm"/>
    <property type="evidence" value="ECO:0007669"/>
    <property type="project" value="TreeGrafter"/>
</dbReference>
<proteinExistence type="inferred from homology"/>
<dbReference type="Gene3D" id="3.40.50.720">
    <property type="entry name" value="NAD(P)-binding Rossmann-like Domain"/>
    <property type="match status" value="1"/>
</dbReference>
<feature type="domain" description="Ketopantoate reductase N-terminal" evidence="12">
    <location>
        <begin position="5"/>
        <end position="147"/>
    </location>
</feature>
<gene>
    <name evidence="14" type="ORF">UR08_02105</name>
</gene>
<evidence type="ECO:0000256" key="9">
    <source>
        <dbReference type="ARBA" id="ARBA00032024"/>
    </source>
</evidence>
<protein>
    <recommendedName>
        <fullName evidence="5 11">2-dehydropantoate 2-reductase</fullName>
        <ecNumber evidence="4 11">1.1.1.169</ecNumber>
    </recommendedName>
    <alternativeName>
        <fullName evidence="9 11">Ketopantoate reductase</fullName>
    </alternativeName>
</protein>